<dbReference type="OrthoDB" id="6000793at2"/>
<feature type="compositionally biased region" description="Basic and acidic residues" evidence="1">
    <location>
        <begin position="16"/>
        <end position="45"/>
    </location>
</feature>
<evidence type="ECO:0000313" key="3">
    <source>
        <dbReference type="EMBL" id="SBV50883.1"/>
    </source>
</evidence>
<evidence type="ECO:0000256" key="1">
    <source>
        <dbReference type="SAM" id="MobiDB-lite"/>
    </source>
</evidence>
<dbReference type="EMBL" id="FLTX01000023">
    <property type="protein sequence ID" value="SBV50883.1"/>
    <property type="molecule type" value="Genomic_DNA"/>
</dbReference>
<dbReference type="EMBL" id="MDCE01000007">
    <property type="protein sequence ID" value="PPV07652.1"/>
    <property type="molecule type" value="Genomic_DNA"/>
</dbReference>
<evidence type="ECO:0000313" key="4">
    <source>
        <dbReference type="Proteomes" id="UP000092503"/>
    </source>
</evidence>
<proteinExistence type="predicted"/>
<dbReference type="Proteomes" id="UP000239710">
    <property type="component" value="Unassembled WGS sequence"/>
</dbReference>
<evidence type="ECO:0000313" key="5">
    <source>
        <dbReference type="Proteomes" id="UP000239710"/>
    </source>
</evidence>
<protein>
    <submittedName>
        <fullName evidence="3">Uncharacterized protein</fullName>
    </submittedName>
</protein>
<accession>A0A1C3NKE3</accession>
<dbReference type="RefSeq" id="WP_065467647.1">
    <property type="nucleotide sequence ID" value="NZ_FLTX01000023.1"/>
</dbReference>
<keyword evidence="5" id="KW-1185">Reference proteome</keyword>
<dbReference type="Proteomes" id="UP000092503">
    <property type="component" value="Unassembled WGS sequence"/>
</dbReference>
<reference evidence="3 4" key="1">
    <citation type="submission" date="2016-06" db="EMBL/GenBank/DDBJ databases">
        <authorList>
            <person name="Kjaerup R.B."/>
            <person name="Dalgaard T.S."/>
            <person name="Juul-Madsen H.R."/>
        </authorList>
    </citation>
    <scope>NUCLEOTIDE SEQUENCE [LARGE SCALE GENOMIC DNA]</scope>
    <source>
        <strain evidence="3">LMG947</strain>
    </source>
</reference>
<dbReference type="AlphaFoldDB" id="A0A1C3NKE3"/>
<gene>
    <name evidence="3" type="ORF">XBLMG947_1665</name>
    <name evidence="2" type="ORF">XbrCFBP1976_06885</name>
</gene>
<feature type="region of interest" description="Disordered" evidence="1">
    <location>
        <begin position="1"/>
        <end position="59"/>
    </location>
</feature>
<organism evidence="3 4">
    <name type="scientific">Xanthomonas bromi</name>
    <dbReference type="NCBI Taxonomy" id="56449"/>
    <lineage>
        <taxon>Bacteria</taxon>
        <taxon>Pseudomonadati</taxon>
        <taxon>Pseudomonadota</taxon>
        <taxon>Gammaproteobacteria</taxon>
        <taxon>Lysobacterales</taxon>
        <taxon>Lysobacteraceae</taxon>
        <taxon>Xanthomonas</taxon>
    </lineage>
</organism>
<sequence>MSRDPFRDQPTQPGEQHGKRDAEHHEDRGAGDTPERLIPADEHIPARTPGTAPSTAPND</sequence>
<reference evidence="2 5" key="2">
    <citation type="submission" date="2016-08" db="EMBL/GenBank/DDBJ databases">
        <title>Evolution of the type three secretion system and type three effector repertoires in Xanthomonas.</title>
        <authorList>
            <person name="Merda D."/>
            <person name="Briand M."/>
            <person name="Bosis E."/>
            <person name="Rousseau C."/>
            <person name="Portier P."/>
            <person name="Jacques M.-A."/>
            <person name="Fischer-Le Saux M."/>
        </authorList>
    </citation>
    <scope>NUCLEOTIDE SEQUENCE [LARGE SCALE GENOMIC DNA]</scope>
    <source>
        <strain evidence="2 5">CFBP1976</strain>
    </source>
</reference>
<dbReference type="STRING" id="56449.XBLMG947_1665"/>
<evidence type="ECO:0000313" key="2">
    <source>
        <dbReference type="EMBL" id="PPV07652.1"/>
    </source>
</evidence>
<name>A0A1C3NKE3_9XANT</name>